<dbReference type="Pfam" id="PF00069">
    <property type="entry name" value="Pkinase"/>
    <property type="match status" value="2"/>
</dbReference>
<feature type="chain" id="PRO_5036496077" description="Protein kinase domain-containing protein" evidence="14">
    <location>
        <begin position="31"/>
        <end position="881"/>
    </location>
</feature>
<dbReference type="FunFam" id="3.30.200.20:FF:000394">
    <property type="entry name" value="Leucine-rich repeat receptor-like protein kinase"/>
    <property type="match status" value="1"/>
</dbReference>
<dbReference type="InterPro" id="IPR024788">
    <property type="entry name" value="Malectin-like_Carb-bd_dom"/>
</dbReference>
<comment type="caution">
    <text evidence="16">The sequence shown here is derived from an EMBL/GenBank/DDBJ whole genome shotgun (WGS) entry which is preliminary data.</text>
</comment>
<dbReference type="EMBL" id="JAAWWB010000038">
    <property type="protein sequence ID" value="KAG6737932.1"/>
    <property type="molecule type" value="Genomic_DNA"/>
</dbReference>
<evidence type="ECO:0000256" key="1">
    <source>
        <dbReference type="ARBA" id="ARBA00004167"/>
    </source>
</evidence>
<evidence type="ECO:0000256" key="10">
    <source>
        <dbReference type="ARBA" id="ARBA00022989"/>
    </source>
</evidence>
<evidence type="ECO:0000259" key="15">
    <source>
        <dbReference type="PROSITE" id="PS50011"/>
    </source>
</evidence>
<evidence type="ECO:0000256" key="11">
    <source>
        <dbReference type="ARBA" id="ARBA00023136"/>
    </source>
</evidence>
<keyword evidence="3" id="KW-0808">Transferase</keyword>
<dbReference type="InterPro" id="IPR000719">
    <property type="entry name" value="Prot_kinase_dom"/>
</dbReference>
<keyword evidence="17" id="KW-1185">Reference proteome</keyword>
<dbReference type="InterPro" id="IPR001611">
    <property type="entry name" value="Leu-rich_rpt"/>
</dbReference>
<keyword evidence="8" id="KW-0418">Kinase</keyword>
<dbReference type="PANTHER" id="PTHR45631:SF212">
    <property type="entry name" value="PROTEIN KINASE DOMAIN-CONTAINING PROTEIN"/>
    <property type="match status" value="1"/>
</dbReference>
<feature type="binding site" evidence="12">
    <location>
        <position position="628"/>
    </location>
    <ligand>
        <name>ATP</name>
        <dbReference type="ChEBI" id="CHEBI:30616"/>
    </ligand>
</feature>
<keyword evidence="9 12" id="KW-0067">ATP-binding</keyword>
<organism evidence="16 17">
    <name type="scientific">Populus tomentosa</name>
    <name type="common">Chinese white poplar</name>
    <dbReference type="NCBI Taxonomy" id="118781"/>
    <lineage>
        <taxon>Eukaryota</taxon>
        <taxon>Viridiplantae</taxon>
        <taxon>Streptophyta</taxon>
        <taxon>Embryophyta</taxon>
        <taxon>Tracheophyta</taxon>
        <taxon>Spermatophyta</taxon>
        <taxon>Magnoliopsida</taxon>
        <taxon>eudicotyledons</taxon>
        <taxon>Gunneridae</taxon>
        <taxon>Pentapetalae</taxon>
        <taxon>rosids</taxon>
        <taxon>fabids</taxon>
        <taxon>Malpighiales</taxon>
        <taxon>Salicaceae</taxon>
        <taxon>Saliceae</taxon>
        <taxon>Populus</taxon>
    </lineage>
</organism>
<evidence type="ECO:0000313" key="17">
    <source>
        <dbReference type="Proteomes" id="UP000886885"/>
    </source>
</evidence>
<evidence type="ECO:0000256" key="14">
    <source>
        <dbReference type="SAM" id="SignalP"/>
    </source>
</evidence>
<feature type="transmembrane region" description="Helical" evidence="13">
    <location>
        <begin position="538"/>
        <end position="562"/>
    </location>
</feature>
<evidence type="ECO:0000256" key="8">
    <source>
        <dbReference type="ARBA" id="ARBA00022777"/>
    </source>
</evidence>
<proteinExistence type="predicted"/>
<dbReference type="SMART" id="SM00220">
    <property type="entry name" value="S_TKc"/>
    <property type="match status" value="1"/>
</dbReference>
<evidence type="ECO:0000256" key="5">
    <source>
        <dbReference type="ARBA" id="ARBA00022729"/>
    </source>
</evidence>
<accession>A0A8X8C1M1</accession>
<evidence type="ECO:0000313" key="16">
    <source>
        <dbReference type="EMBL" id="KAG6737932.1"/>
    </source>
</evidence>
<reference evidence="16" key="1">
    <citation type="journal article" date="2020" name="bioRxiv">
        <title>Hybrid origin of Populus tomentosa Carr. identified through genome sequencing and phylogenomic analysis.</title>
        <authorList>
            <person name="An X."/>
            <person name="Gao K."/>
            <person name="Chen Z."/>
            <person name="Li J."/>
            <person name="Yang X."/>
            <person name="Yang X."/>
            <person name="Zhou J."/>
            <person name="Guo T."/>
            <person name="Zhao T."/>
            <person name="Huang S."/>
            <person name="Miao D."/>
            <person name="Khan W.U."/>
            <person name="Rao P."/>
            <person name="Ye M."/>
            <person name="Lei B."/>
            <person name="Liao W."/>
            <person name="Wang J."/>
            <person name="Ji L."/>
            <person name="Li Y."/>
            <person name="Guo B."/>
            <person name="Mustafa N.S."/>
            <person name="Li S."/>
            <person name="Yun Q."/>
            <person name="Keller S.R."/>
            <person name="Mao J."/>
            <person name="Zhang R."/>
            <person name="Strauss S.H."/>
        </authorList>
    </citation>
    <scope>NUCLEOTIDE SEQUENCE</scope>
    <source>
        <strain evidence="16">GM15</strain>
        <tissue evidence="16">Leaf</tissue>
    </source>
</reference>
<dbReference type="Pfam" id="PF13855">
    <property type="entry name" value="LRR_8"/>
    <property type="match status" value="1"/>
</dbReference>
<evidence type="ECO:0000256" key="3">
    <source>
        <dbReference type="ARBA" id="ARBA00022679"/>
    </source>
</evidence>
<dbReference type="GO" id="GO:0004672">
    <property type="term" value="F:protein kinase activity"/>
    <property type="evidence" value="ECO:0007669"/>
    <property type="project" value="InterPro"/>
</dbReference>
<dbReference type="FunFam" id="3.80.10.10:FF:000129">
    <property type="entry name" value="Leucine-rich repeat receptor-like kinase"/>
    <property type="match status" value="1"/>
</dbReference>
<name>A0A8X8C1M1_POPTO</name>
<dbReference type="PROSITE" id="PS00108">
    <property type="entry name" value="PROTEIN_KINASE_ST"/>
    <property type="match status" value="1"/>
</dbReference>
<protein>
    <recommendedName>
        <fullName evidence="15">Protein kinase domain-containing protein</fullName>
    </recommendedName>
</protein>
<dbReference type="PROSITE" id="PS00107">
    <property type="entry name" value="PROTEIN_KINASE_ATP"/>
    <property type="match status" value="1"/>
</dbReference>
<dbReference type="GO" id="GO:0016020">
    <property type="term" value="C:membrane"/>
    <property type="evidence" value="ECO:0007669"/>
    <property type="project" value="UniProtKB-SubCell"/>
</dbReference>
<evidence type="ECO:0000256" key="4">
    <source>
        <dbReference type="ARBA" id="ARBA00022692"/>
    </source>
</evidence>
<keyword evidence="6" id="KW-0677">Repeat</keyword>
<keyword evidence="10 13" id="KW-1133">Transmembrane helix</keyword>
<evidence type="ECO:0000256" key="6">
    <source>
        <dbReference type="ARBA" id="ARBA00022737"/>
    </source>
</evidence>
<dbReference type="GO" id="GO:0005524">
    <property type="term" value="F:ATP binding"/>
    <property type="evidence" value="ECO:0007669"/>
    <property type="project" value="UniProtKB-UniRule"/>
</dbReference>
<keyword evidence="7 12" id="KW-0547">Nucleotide-binding</keyword>
<evidence type="ECO:0000256" key="2">
    <source>
        <dbReference type="ARBA" id="ARBA00022614"/>
    </source>
</evidence>
<gene>
    <name evidence="16" type="ORF">POTOM_059464</name>
</gene>
<dbReference type="InterPro" id="IPR017441">
    <property type="entry name" value="Protein_kinase_ATP_BS"/>
</dbReference>
<dbReference type="PROSITE" id="PS50011">
    <property type="entry name" value="PROTEIN_KINASE_DOM"/>
    <property type="match status" value="1"/>
</dbReference>
<dbReference type="OrthoDB" id="2017114at2759"/>
<dbReference type="Pfam" id="PF12819">
    <property type="entry name" value="Malectin_like"/>
    <property type="match status" value="1"/>
</dbReference>
<evidence type="ECO:0000256" key="7">
    <source>
        <dbReference type="ARBA" id="ARBA00022741"/>
    </source>
</evidence>
<evidence type="ECO:0000256" key="13">
    <source>
        <dbReference type="SAM" id="Phobius"/>
    </source>
</evidence>
<keyword evidence="11 13" id="KW-0472">Membrane</keyword>
<dbReference type="PANTHER" id="PTHR45631">
    <property type="entry name" value="OS07G0107800 PROTEIN-RELATED"/>
    <property type="match status" value="1"/>
</dbReference>
<dbReference type="AlphaFoldDB" id="A0A8X8C1M1"/>
<evidence type="ECO:0000256" key="9">
    <source>
        <dbReference type="ARBA" id="ARBA00022840"/>
    </source>
</evidence>
<keyword evidence="2" id="KW-0433">Leucine-rich repeat</keyword>
<evidence type="ECO:0000256" key="12">
    <source>
        <dbReference type="PROSITE-ProRule" id="PRU10141"/>
    </source>
</evidence>
<feature type="domain" description="Protein kinase" evidence="15">
    <location>
        <begin position="600"/>
        <end position="852"/>
    </location>
</feature>
<feature type="signal peptide" evidence="14">
    <location>
        <begin position="1"/>
        <end position="30"/>
    </location>
</feature>
<dbReference type="InterPro" id="IPR008271">
    <property type="entry name" value="Ser/Thr_kinase_AS"/>
</dbReference>
<dbReference type="Proteomes" id="UP000886885">
    <property type="component" value="Chromosome 19D"/>
</dbReference>
<keyword evidence="5 14" id="KW-0732">Signal</keyword>
<comment type="subcellular location">
    <subcellularLocation>
        <location evidence="1">Membrane</location>
        <topology evidence="1">Single-pass membrane protein</topology>
    </subcellularLocation>
</comment>
<sequence length="881" mass="98645">MDGGQILLSYIKVWVILLLLSATFQNSKLAAKNTEQDKKRKLAADNSGLISIDCGAEEDSLDGITGISYKTDKDFISTGKNEVVAPEYNLTTLYYGKMVNTLRTFPEGQKNCYALKPRQGKNQNYYVRAFFHYGNYDSQNQARIMFDLYIGVNHWTTVEVVQTIEQKYWITYEIIHYSVTDTIYVCLVNTGFGVPFINGLDLLFMKDSPYRSMSGSLIPRLQADLGGHQPPATIRYPDDVYARIWWLNVNLTDSVSNISTEAITNIDIQGSDNPCRLPVDVLRTAVQPRNGLNSLSYNYTIWHRKNSTPEFLVFFHFAEIEQIAPGEGREFTITLNGLYYGTFTLEYLKPLTIHPYTLQDQVRFSIDATLRSDLPPILNAFEIFELLPLRYSTTNQTDVDAIMAIKKVYKIDRVDWQGDPCLPVTTWSGLKCNDDNPPRIISLNLSSSQLSGKIDVSLLSLTAIQSLDLSNNELTGTIPEAFAQLLDLTILYLSGNKLTGVVPYSLKEKSNIGQLQLSLDGNPDLCKMDTCEKKKGSFPVLVIASVIPVFVFLLLSIITIFWRLKRGRLNVSLSSSVGLSLSLKSKNQPFTYTEIVSITNNFQTIIGEGGFGKVYLGNLKNGRQVAVKLLSQSSRQGYKQFLAEVKLLIIVHHRNLVPLVGYCNEQENMALVYEYMANGNLKDQLLGLEYLHNGCRPPIVHRDLKSSNILLTENLQAKIADFGLSKAFTNEEDSHVITIPAGTPGYIDPEFRASGNSNKKSDVYSFGILLCELITGQPPLIRGHQGHTHILQWVSPLVERGDIQSIIDPRLQGELSTNCAWKALEIALSCVPPTSSQRPDMSDILGELKECLAMEMSSEMSMHNSIEMNLVLSTDMAPNLR</sequence>
<keyword evidence="4 13" id="KW-0812">Transmembrane</keyword>